<evidence type="ECO:0000313" key="2">
    <source>
        <dbReference type="Proteomes" id="UP000568839"/>
    </source>
</evidence>
<gene>
    <name evidence="1" type="ORF">HNR44_001735</name>
</gene>
<organism evidence="1 2">
    <name type="scientific">Geomicrobium halophilum</name>
    <dbReference type="NCBI Taxonomy" id="549000"/>
    <lineage>
        <taxon>Bacteria</taxon>
        <taxon>Bacillati</taxon>
        <taxon>Bacillota</taxon>
        <taxon>Bacilli</taxon>
        <taxon>Bacillales</taxon>
        <taxon>Geomicrobium</taxon>
    </lineage>
</organism>
<proteinExistence type="predicted"/>
<dbReference type="AlphaFoldDB" id="A0A841PLM4"/>
<dbReference type="EMBL" id="JACHHJ010000002">
    <property type="protein sequence ID" value="MBB6449757.1"/>
    <property type="molecule type" value="Genomic_DNA"/>
</dbReference>
<evidence type="ECO:0000313" key="1">
    <source>
        <dbReference type="EMBL" id="MBB6449757.1"/>
    </source>
</evidence>
<protein>
    <submittedName>
        <fullName evidence="1">Uncharacterized protein</fullName>
    </submittedName>
</protein>
<keyword evidence="2" id="KW-1185">Reference proteome</keyword>
<dbReference type="Proteomes" id="UP000568839">
    <property type="component" value="Unassembled WGS sequence"/>
</dbReference>
<name>A0A841PLM4_9BACL</name>
<comment type="caution">
    <text evidence="1">The sequence shown here is derived from an EMBL/GenBank/DDBJ whole genome shotgun (WGS) entry which is preliminary data.</text>
</comment>
<dbReference type="RefSeq" id="WP_184403718.1">
    <property type="nucleotide sequence ID" value="NZ_JACHHJ010000002.1"/>
</dbReference>
<reference evidence="1 2" key="1">
    <citation type="submission" date="2020-08" db="EMBL/GenBank/DDBJ databases">
        <title>Genomic Encyclopedia of Type Strains, Phase IV (KMG-IV): sequencing the most valuable type-strain genomes for metagenomic binning, comparative biology and taxonomic classification.</title>
        <authorList>
            <person name="Goeker M."/>
        </authorList>
    </citation>
    <scope>NUCLEOTIDE SEQUENCE [LARGE SCALE GENOMIC DNA]</scope>
    <source>
        <strain evidence="1 2">DSM 21769</strain>
    </source>
</reference>
<sequence>METEKIHVAEHLTDYEYRFFLNAYAHHSRHMDLNGRGEYMLSKIEKVEPCIRNESLNVYFSNGTSWRYFADGGCLPNR</sequence>
<accession>A0A841PLM4</accession>